<protein>
    <recommendedName>
        <fullName evidence="1">Transcriptional regulator-like domain-containing protein</fullName>
    </recommendedName>
</protein>
<reference evidence="2 3" key="1">
    <citation type="submission" date="2021-01" db="EMBL/GenBank/DDBJ databases">
        <title>Roseomonas sp. nov, a bacterium isolated from an oil production mixture in Yumen Oilfield.</title>
        <authorList>
            <person name="Wu D."/>
        </authorList>
    </citation>
    <scope>NUCLEOTIDE SEQUENCE [LARGE SCALE GENOMIC DNA]</scope>
    <source>
        <strain evidence="2 3">ROY-5-3</strain>
    </source>
</reference>
<evidence type="ECO:0000259" key="1">
    <source>
        <dbReference type="Pfam" id="PF20109"/>
    </source>
</evidence>
<evidence type="ECO:0000313" key="3">
    <source>
        <dbReference type="Proteomes" id="UP000689967"/>
    </source>
</evidence>
<name>A0ABS6HEK6_9PROT</name>
<dbReference type="RefSeq" id="WP_168049422.1">
    <property type="nucleotide sequence ID" value="NZ_JAERQM010000013.1"/>
</dbReference>
<gene>
    <name evidence="2" type="ORF">JJQ90_25950</name>
</gene>
<dbReference type="InterPro" id="IPR045465">
    <property type="entry name" value="Trans_reg_dom"/>
</dbReference>
<accession>A0ABS6HEK6</accession>
<dbReference type="Proteomes" id="UP000689967">
    <property type="component" value="Unassembled WGS sequence"/>
</dbReference>
<dbReference type="EMBL" id="JAERQM010000013">
    <property type="protein sequence ID" value="MBU8547187.1"/>
    <property type="molecule type" value="Genomic_DNA"/>
</dbReference>
<organism evidence="2 3">
    <name type="scientific">Falsiroseomonas oleicola</name>
    <dbReference type="NCBI Taxonomy" id="2801474"/>
    <lineage>
        <taxon>Bacteria</taxon>
        <taxon>Pseudomonadati</taxon>
        <taxon>Pseudomonadota</taxon>
        <taxon>Alphaproteobacteria</taxon>
        <taxon>Acetobacterales</taxon>
        <taxon>Roseomonadaceae</taxon>
        <taxon>Falsiroseomonas</taxon>
    </lineage>
</organism>
<evidence type="ECO:0000313" key="2">
    <source>
        <dbReference type="EMBL" id="MBU8547187.1"/>
    </source>
</evidence>
<dbReference type="Pfam" id="PF20109">
    <property type="entry name" value="Trans_reg_dom"/>
    <property type="match status" value="1"/>
</dbReference>
<sequence length="112" mass="11931">MPARDWRSAAAYAELENASASDLAWEFLRRNPRYERDWEQLDDAPPDDAAEAVAEHWGLRFPGRSGAECASGRGGLGTTNLLLHRGALGLAVVVLATLTGCPAVGELATPGE</sequence>
<keyword evidence="3" id="KW-1185">Reference proteome</keyword>
<comment type="caution">
    <text evidence="2">The sequence shown here is derived from an EMBL/GenBank/DDBJ whole genome shotgun (WGS) entry which is preliminary data.</text>
</comment>
<feature type="domain" description="Transcriptional regulator-like" evidence="1">
    <location>
        <begin position="5"/>
        <end position="62"/>
    </location>
</feature>
<proteinExistence type="predicted"/>